<evidence type="ECO:0000313" key="5">
    <source>
        <dbReference type="EMBL" id="KAK3055903.1"/>
    </source>
</evidence>
<evidence type="ECO:0000313" key="6">
    <source>
        <dbReference type="Proteomes" id="UP001271007"/>
    </source>
</evidence>
<evidence type="ECO:0000256" key="1">
    <source>
        <dbReference type="ARBA" id="ARBA00005495"/>
    </source>
</evidence>
<reference evidence="5" key="1">
    <citation type="submission" date="2023-04" db="EMBL/GenBank/DDBJ databases">
        <title>Black Yeasts Isolated from many extreme environments.</title>
        <authorList>
            <person name="Coleine C."/>
            <person name="Stajich J.E."/>
            <person name="Selbmann L."/>
        </authorList>
    </citation>
    <scope>NUCLEOTIDE SEQUENCE</scope>
    <source>
        <strain evidence="5">CCFEE 5312</strain>
    </source>
</reference>
<keyword evidence="6" id="KW-1185">Reference proteome</keyword>
<evidence type="ECO:0000256" key="3">
    <source>
        <dbReference type="ARBA" id="ARBA00022833"/>
    </source>
</evidence>
<sequence length="109" mass="12536">MYVPASYMINAYAGFTITEGEEYLSTYMDNMTDSGQPLRRQFCKNCGSSMFNLTPLYDIVSVSAGALDDFESWKPSLEQYCIHRADFLEKTKLVEKRYIESINGELEKE</sequence>
<feature type="domain" description="CENP-V/GFA" evidence="4">
    <location>
        <begin position="10"/>
        <end position="81"/>
    </location>
</feature>
<organism evidence="5 6">
    <name type="scientific">Extremus antarcticus</name>
    <dbReference type="NCBI Taxonomy" id="702011"/>
    <lineage>
        <taxon>Eukaryota</taxon>
        <taxon>Fungi</taxon>
        <taxon>Dikarya</taxon>
        <taxon>Ascomycota</taxon>
        <taxon>Pezizomycotina</taxon>
        <taxon>Dothideomycetes</taxon>
        <taxon>Dothideomycetidae</taxon>
        <taxon>Mycosphaerellales</taxon>
        <taxon>Extremaceae</taxon>
        <taxon>Extremus</taxon>
    </lineage>
</organism>
<evidence type="ECO:0000256" key="2">
    <source>
        <dbReference type="ARBA" id="ARBA00022723"/>
    </source>
</evidence>
<proteinExistence type="inferred from homology"/>
<evidence type="ECO:0000259" key="4">
    <source>
        <dbReference type="Pfam" id="PF04828"/>
    </source>
</evidence>
<keyword evidence="2" id="KW-0479">Metal-binding</keyword>
<keyword evidence="3" id="KW-0862">Zinc</keyword>
<dbReference type="GO" id="GO:0046872">
    <property type="term" value="F:metal ion binding"/>
    <property type="evidence" value="ECO:0007669"/>
    <property type="project" value="UniProtKB-KW"/>
</dbReference>
<accession>A0AAJ0LUD3</accession>
<gene>
    <name evidence="5" type="ORF">LTR09_003137</name>
</gene>
<dbReference type="Gene3D" id="3.90.1590.10">
    <property type="entry name" value="glutathione-dependent formaldehyde- activating enzyme (gfa)"/>
    <property type="match status" value="1"/>
</dbReference>
<comment type="caution">
    <text evidence="5">The sequence shown here is derived from an EMBL/GenBank/DDBJ whole genome shotgun (WGS) entry which is preliminary data.</text>
</comment>
<dbReference type="Proteomes" id="UP001271007">
    <property type="component" value="Unassembled WGS sequence"/>
</dbReference>
<dbReference type="SUPFAM" id="SSF51316">
    <property type="entry name" value="Mss4-like"/>
    <property type="match status" value="1"/>
</dbReference>
<name>A0AAJ0LUD3_9PEZI</name>
<dbReference type="GO" id="GO:0016846">
    <property type="term" value="F:carbon-sulfur lyase activity"/>
    <property type="evidence" value="ECO:0007669"/>
    <property type="project" value="InterPro"/>
</dbReference>
<comment type="similarity">
    <text evidence="1">Belongs to the Gfa family.</text>
</comment>
<dbReference type="Pfam" id="PF04828">
    <property type="entry name" value="GFA"/>
    <property type="match status" value="1"/>
</dbReference>
<protein>
    <recommendedName>
        <fullName evidence="4">CENP-V/GFA domain-containing protein</fullName>
    </recommendedName>
</protein>
<dbReference type="InterPro" id="IPR006913">
    <property type="entry name" value="CENP-V/GFA"/>
</dbReference>
<dbReference type="EMBL" id="JAWDJX010000007">
    <property type="protein sequence ID" value="KAK3055903.1"/>
    <property type="molecule type" value="Genomic_DNA"/>
</dbReference>
<dbReference type="AlphaFoldDB" id="A0AAJ0LUD3"/>
<dbReference type="InterPro" id="IPR011057">
    <property type="entry name" value="Mss4-like_sf"/>
</dbReference>